<dbReference type="RefSeq" id="YP_009292464.1">
    <property type="nucleotide sequence ID" value="NC_031122.1"/>
</dbReference>
<evidence type="ECO:0000256" key="1">
    <source>
        <dbReference type="SAM" id="MobiDB-lite"/>
    </source>
</evidence>
<proteinExistence type="predicted"/>
<dbReference type="KEGG" id="vg:29068978"/>
<dbReference type="OrthoDB" id="16144at10239"/>
<dbReference type="InterPro" id="IPR027417">
    <property type="entry name" value="P-loop_NTPase"/>
</dbReference>
<name>A0A1B3B029_9CAUD</name>
<reference evidence="3" key="1">
    <citation type="submission" date="2016-07" db="EMBL/GenBank/DDBJ databases">
        <authorList>
            <person name="Florea S."/>
            <person name="Webb J.S."/>
            <person name="Jaromczyk J."/>
            <person name="Schardl C.L."/>
        </authorList>
    </citation>
    <scope>NUCLEOTIDE SEQUENCE [LARGE SCALE GENOMIC DNA]</scope>
</reference>
<sequence>MLYLVTGPPAAGKTTWVRERAGEADIVIDYDLIANALRGKRTGPTNHAHPEELARVTKAARQAAIDAALAYADEDDLDVYVIHGTPSARTVARYREIGAEVVTIDPGQPEVIARARRERPAHMLKVIDEYYAEKPRRPQVARRRTTAERGYGPEHKAERKRWEPVVRSGRAICWRCNRPIPPSGPWDLGHDDADRSKYMGPEHVGCNRGAPSRNRAANCDTSREW</sequence>
<accession>A0A1B3B029</accession>
<evidence type="ECO:0000313" key="2">
    <source>
        <dbReference type="EMBL" id="AOE44352.1"/>
    </source>
</evidence>
<dbReference type="SUPFAM" id="SSF52540">
    <property type="entry name" value="P-loop containing nucleoside triphosphate hydrolases"/>
    <property type="match status" value="1"/>
</dbReference>
<dbReference type="Proteomes" id="UP000201149">
    <property type="component" value="Segment"/>
</dbReference>
<keyword evidence="2" id="KW-0255">Endonuclease</keyword>
<protein>
    <submittedName>
        <fullName evidence="2">HNH endonuclease</fullName>
    </submittedName>
</protein>
<dbReference type="Gene3D" id="3.40.50.300">
    <property type="entry name" value="P-loop containing nucleotide triphosphate hydrolases"/>
    <property type="match status" value="1"/>
</dbReference>
<dbReference type="GO" id="GO:0004519">
    <property type="term" value="F:endonuclease activity"/>
    <property type="evidence" value="ECO:0007669"/>
    <property type="project" value="UniProtKB-KW"/>
</dbReference>
<evidence type="ECO:0000313" key="3">
    <source>
        <dbReference type="Proteomes" id="UP000201149"/>
    </source>
</evidence>
<organism evidence="2 3">
    <name type="scientific">Gordonia phage Eyre</name>
    <dbReference type="NCBI Taxonomy" id="1887646"/>
    <lineage>
        <taxon>Viruses</taxon>
        <taxon>Duplodnaviria</taxon>
        <taxon>Heunggongvirae</taxon>
        <taxon>Uroviricota</taxon>
        <taxon>Caudoviricetes</taxon>
        <taxon>Eyrevirus</taxon>
        <taxon>Eyrevirus eyre</taxon>
    </lineage>
</organism>
<keyword evidence="2" id="KW-0540">Nuclease</keyword>
<keyword evidence="2" id="KW-0378">Hydrolase</keyword>
<keyword evidence="3" id="KW-1185">Reference proteome</keyword>
<feature type="region of interest" description="Disordered" evidence="1">
    <location>
        <begin position="202"/>
        <end position="225"/>
    </location>
</feature>
<dbReference type="GeneID" id="29068978"/>
<gene>
    <name evidence="2" type="primary">73</name>
    <name evidence="2" type="ORF">SEA_EYRE_73</name>
</gene>
<dbReference type="EMBL" id="KX557277">
    <property type="protein sequence ID" value="AOE44352.1"/>
    <property type="molecule type" value="Genomic_DNA"/>
</dbReference>